<comment type="caution">
    <text evidence="1">The sequence shown here is derived from an EMBL/GenBank/DDBJ whole genome shotgun (WGS) entry which is preliminary data.</text>
</comment>
<name>A0A9Q3HUP6_9BASI</name>
<evidence type="ECO:0000313" key="1">
    <source>
        <dbReference type="EMBL" id="MBW0516972.1"/>
    </source>
</evidence>
<accession>A0A9Q3HUP6</accession>
<reference evidence="1" key="1">
    <citation type="submission" date="2021-03" db="EMBL/GenBank/DDBJ databases">
        <title>Draft genome sequence of rust myrtle Austropuccinia psidii MF-1, a brazilian biotype.</title>
        <authorList>
            <person name="Quecine M.C."/>
            <person name="Pachon D.M.R."/>
            <person name="Bonatelli M.L."/>
            <person name="Correr F.H."/>
            <person name="Franceschini L.M."/>
            <person name="Leite T.F."/>
            <person name="Margarido G.R.A."/>
            <person name="Almeida C.A."/>
            <person name="Ferrarezi J.A."/>
            <person name="Labate C.A."/>
        </authorList>
    </citation>
    <scope>NUCLEOTIDE SEQUENCE</scope>
    <source>
        <strain evidence="1">MF-1</strain>
    </source>
</reference>
<sequence>MDRVMALPPRGNRSFDACLVLVDRYRKTPKFLPFHKADTAIMIYDSVISNTGLLPNIMSARAPKCTSALWTNLQQIIRIFCADGLEFKDSDYFTHDWCTLILALELAYKTSLHPSAGETPEML</sequence>
<dbReference type="Proteomes" id="UP000765509">
    <property type="component" value="Unassembled WGS sequence"/>
</dbReference>
<keyword evidence="2" id="KW-1185">Reference proteome</keyword>
<proteinExistence type="predicted"/>
<evidence type="ECO:0008006" key="3">
    <source>
        <dbReference type="Google" id="ProtNLM"/>
    </source>
</evidence>
<evidence type="ECO:0000313" key="2">
    <source>
        <dbReference type="Proteomes" id="UP000765509"/>
    </source>
</evidence>
<dbReference type="AlphaFoldDB" id="A0A9Q3HUP6"/>
<dbReference type="OrthoDB" id="2273864at2759"/>
<gene>
    <name evidence="1" type="ORF">O181_056687</name>
</gene>
<protein>
    <recommendedName>
        <fullName evidence="3">Integrase catalytic domain-containing protein</fullName>
    </recommendedName>
</protein>
<organism evidence="1 2">
    <name type="scientific">Austropuccinia psidii MF-1</name>
    <dbReference type="NCBI Taxonomy" id="1389203"/>
    <lineage>
        <taxon>Eukaryota</taxon>
        <taxon>Fungi</taxon>
        <taxon>Dikarya</taxon>
        <taxon>Basidiomycota</taxon>
        <taxon>Pucciniomycotina</taxon>
        <taxon>Pucciniomycetes</taxon>
        <taxon>Pucciniales</taxon>
        <taxon>Sphaerophragmiaceae</taxon>
        <taxon>Austropuccinia</taxon>
    </lineage>
</organism>
<dbReference type="EMBL" id="AVOT02025602">
    <property type="protein sequence ID" value="MBW0516972.1"/>
    <property type="molecule type" value="Genomic_DNA"/>
</dbReference>